<evidence type="ECO:0000313" key="1">
    <source>
        <dbReference type="EMBL" id="PIN24629.1"/>
    </source>
</evidence>
<dbReference type="InterPro" id="IPR021109">
    <property type="entry name" value="Peptidase_aspartic_dom_sf"/>
</dbReference>
<dbReference type="EMBL" id="NKXS01000385">
    <property type="protein sequence ID" value="PIN24629.1"/>
    <property type="molecule type" value="Genomic_DNA"/>
</dbReference>
<keyword evidence="2" id="KW-1185">Reference proteome</keyword>
<name>A0A2G9I4F0_9LAMI</name>
<organism evidence="1 2">
    <name type="scientific">Handroanthus impetiginosus</name>
    <dbReference type="NCBI Taxonomy" id="429701"/>
    <lineage>
        <taxon>Eukaryota</taxon>
        <taxon>Viridiplantae</taxon>
        <taxon>Streptophyta</taxon>
        <taxon>Embryophyta</taxon>
        <taxon>Tracheophyta</taxon>
        <taxon>Spermatophyta</taxon>
        <taxon>Magnoliopsida</taxon>
        <taxon>eudicotyledons</taxon>
        <taxon>Gunneridae</taxon>
        <taxon>Pentapetalae</taxon>
        <taxon>asterids</taxon>
        <taxon>lamiids</taxon>
        <taxon>Lamiales</taxon>
        <taxon>Bignoniaceae</taxon>
        <taxon>Crescentiina</taxon>
        <taxon>Tabebuia alliance</taxon>
        <taxon>Handroanthus</taxon>
    </lineage>
</organism>
<protein>
    <submittedName>
        <fullName evidence="1">Uncharacterized protein</fullName>
    </submittedName>
</protein>
<comment type="caution">
    <text evidence="1">The sequence shown here is derived from an EMBL/GenBank/DDBJ whole genome shotgun (WGS) entry which is preliminary data.</text>
</comment>
<evidence type="ECO:0000313" key="2">
    <source>
        <dbReference type="Proteomes" id="UP000231279"/>
    </source>
</evidence>
<dbReference type="PANTHER" id="PTHR33067:SF39">
    <property type="entry name" value="TRANSCRIPTION FACTOR INTERACTOR AND REGULATOR CCHC(ZN) FAMILY"/>
    <property type="match status" value="1"/>
</dbReference>
<sequence length="587" mass="66522">MGDDYENTPGVIETVYKVWSRFKKMLRNCSNHDISRHIQVHTFYHGLTDGVKDKLDHPNGDSFLLGTTTECHNLPNNLVANHYEKNSERATPSKAVGVIEVDQVIALNAKIDFLMQSMKNFGINQVQLTFIICEECEEGHPFYQCSHSVESIQFVNNARKPQNNPYSNTYNPGWRQHLNFSWNNNQWQGSALRFQQGVQQQGSLSSNTKLNPRQDVKAQCQPVTLHNGRSSKAVGVIEVDQVIALNAKIDFLMQSMKNFGINQVQLTFIICEECEEGHPFYQCSHSVESIQFVNNARKPQNNPYSNTYNPGWRQHLNFSWNNNQWQGSALRFQQGVQQQGSLSSNTKLNPRQDVKAQCQPVTLHNGRELQEVVKEPINEKGMETAKAKIKKIISKYFEVFKKLHINISFGEALEQMPSYIKFMKDILSKKRRLGDYETVALTEECSAIIQNKLPTKLNDPGSFTIPSTIGLGEAKPTSITFQLVDRSLTNPKGVIEDILVKVDKFIFPADFIVLDMEADNEIPIILGRPFLATGKEAIAKRPLDPLECALLDLADEEDLEAAKTLDASKFSSQRELNLLRGLHHLKS</sequence>
<accession>A0A2G9I4F0</accession>
<dbReference type="OrthoDB" id="1305902at2759"/>
<dbReference type="PANTHER" id="PTHR33067">
    <property type="entry name" value="RNA-DIRECTED DNA POLYMERASE-RELATED"/>
    <property type="match status" value="1"/>
</dbReference>
<dbReference type="Gene3D" id="2.40.70.10">
    <property type="entry name" value="Acid Proteases"/>
    <property type="match status" value="1"/>
</dbReference>
<proteinExistence type="predicted"/>
<dbReference type="CDD" id="cd00303">
    <property type="entry name" value="retropepsin_like"/>
    <property type="match status" value="1"/>
</dbReference>
<reference evidence="2" key="1">
    <citation type="journal article" date="2018" name="Gigascience">
        <title>Genome assembly of the Pink Ipe (Handroanthus impetiginosus, Bignoniaceae), a highly valued, ecologically keystone Neotropical timber forest tree.</title>
        <authorList>
            <person name="Silva-Junior O.B."/>
            <person name="Grattapaglia D."/>
            <person name="Novaes E."/>
            <person name="Collevatti R.G."/>
        </authorList>
    </citation>
    <scope>NUCLEOTIDE SEQUENCE [LARGE SCALE GENOMIC DNA]</scope>
    <source>
        <strain evidence="2">cv. UFG-1</strain>
    </source>
</reference>
<dbReference type="STRING" id="429701.A0A2G9I4F0"/>
<dbReference type="Proteomes" id="UP000231279">
    <property type="component" value="Unassembled WGS sequence"/>
</dbReference>
<dbReference type="AlphaFoldDB" id="A0A2G9I4F0"/>
<gene>
    <name evidence="1" type="ORF">CDL12_02641</name>
</gene>